<evidence type="ECO:0000313" key="2">
    <source>
        <dbReference type="Proteomes" id="UP000831701"/>
    </source>
</evidence>
<sequence length="4429" mass="490636">MPKVGPRSTFKKRLKLLKVCPSTSDTRDHNPYVNPCTTGIKSVTWRQIRGSWFGVFANADQGKEDDDDDDDTVDKLSALYGEEWRNKTHEDLMDRRYFREIPEFLSSERKILSCESAEELSARFVKYTKSGSKDGEGKEVKRWYWPLVKCVTVRVPDNDLLQHVTLVDLPGNGDRNKSRDKMWKEVVGSCSAVWIVTDINRAGSEKEPWEILKSASSLMGNGGECQHIHFICTKSDVIEDPDELSADAVCARIYKRNMQVKEEMSKEFSKLHEVKKHFSAECFKVFTVSSKEFKKKTHIYPEKTLVKIPKLKEFLQNLNDCHSKTSNYVSGAYGILSLIQGSRCTEVAGEKTDVCTDLEENIRFEGVENAKKSYEKVLRSFLHHHKRSGRGFHRILKCLVKNNGTYNTKKRKTNKSQHEEEKMKSKLSKTIRERKKTVYSSLTMTIEEIMQECYKIEAARFTGDGSLKNMRETIVKHVYDSKNIMFEQAKNEMLSQLRGLKVYVAVELAEVKKYESSELEDTLMKRDEFVLDHQEKVTALQSTELALDRLARDPWLTIRLPGLFRELLIARGSLPANLQLAHLPQSLQPAPQPQLASPEPAPQPAGFQPAPRISDLGLRRRPSQHQTAAGEGSEAVSTMLSPKRNSMVDTASGALSGSRKSLPTPRLHSVGLEFLFLVMDEFVRNKLTEWGLSDWIDRFEEILRDTEKGREEDGEGSVFLVSIGFSSPSFDLSLSARCRGNSSLIDGIDRVHLAVETSQTQLNVLIMSFNVNVFLSVSLQLFHVAYVLIKFANSPRPDLWVLERSVDFGQTYQPWQYFASSKRDCIERFGQRTIERINNDDDVICTTEYSRIVPLENGEIVVSLVNGRPGAMNFSYSPVLREFTKATNIRLRFLRTNTLLGHLMGKALRDPTVTRRYYYSIKDISIGGRCVCNGHAEACNAEDPNDPYKLQCDCQHNTCGVSCDQCCPGHNQLPWKPATTYSANECEPCNCHRHSFDCYYDPEVDQRRGSLDVHGHYRGGGVCLNCQHHTTGVNCERCIPTYYRSPDHPIDSPLACSRCNCQSEFTDGTCEDLTGRCFCKPNYTGENCDSCASGFINFPDCYPTPTYPTNNNNGEAKPAGEIINCECSAAGTVDNSCRPDPQTRTCVCKRGFTGDHCETCAPGFYGLNCQPCQCSGPGCLDGSCDLLTGHSVCRSGFQGFECDQCAPGYFNYPLCQLCGCSTVGSLPEVCDPSGRCLCKPEFQGPRCEQCRSGFHSYPNCQVCTCDPRTSVDTSCTASGHCHCQPNYSGASCDQCAPGYYGYPSCTPCQCSAEGSRYTSCDQVTGQCVCLPNVVGLRCDSCAHGSYGFPNCQAGTCHPAGSVQYVVPPPVGQCECRRHVEGPACDRCKPLYWNLSPDTPDGCTNCECNIAGTISSVAECAQESGQCYCKPNACSGTCSTCKDGFYNLQEHNYFGCQGCQCDIGGSAGQSCGERNGRCRCRPNVEGPKCNLPRPDHYFPDLHHLKFEIEEGMLLDGRPVRFGYNPLEFPDFSWRGYAQMSPIQSKVLVSVSVSAPDVFHVVLRYANRGGSDVLGRVSVFEDGWSYYCGNCSEQSKQIVFAPSVEPTFVNVPQNNFVEPFVLNPGTWTVVIEAEGILLDYLVLLPSAYYEAPILQIRVTEPCTYSSVPDASQNCLLYRYLSLDSFPYFSGNDANCVHDNHLPRPCPTEKVTPRHPDMAVCSSGYDISIELQGRLPSAGEYVLVVEYSSEEELPQILSVAVNMPGARTHQHRLTLLHCKYSFLCRVVAVDQQKRVAVLSLPSDAEIQLVSDRASFFLHKVILVPKDQFTMEYVEPKVHCISTHGQFSSDSSSCVPSRFQTPSDSLVLKEGQSSSMQEPILASPAAPPPPPPFHQTDEPAWTGGDRPPHAADNSDHVRLDSLQNAAVYSTRVHTLGRYVFILHYHQPLHPTYPVQVYINGGRIWQCHANASFCPHAYGCRNVLVSENQIILDVTDHEVFLTVQIPAGKTLWLASFTATFTFDYVLVVPETSYSSSYLNEEPLDKSYDFISSCGQNSFYINPSTASPFCLGSAVSLSAFFNNGAMPCACHEVGAESDTCEAFGGQCRCRPNVIGRDCSMCATGYWGFPNCRPCNCGTRLCEPVTGDCICPPRTLRPECTQCEPQTFGCHPVVGCEVCNCSRSGIVSPDTSCDTLSGQCRCKNNIVGRQCDRCAPGFYGYPNCRPCDCNEAGTEEKVCNSFTGQCENVQGSRCDQCRVGTFHLDPTNPNGCTSCFCFGATDRCRSSDKRRTEIMNMEGWVLLGADRQEVPVTVYPGQDLVEADLSDVPDVYQDLHWHAPKTYLGDKVREEKGNRSSALIQNTLFSQWLKFVEKCYTDKHLRHKLHYITQRRHLNYREVSSYGGYLRYKLHTQTMRGDVLSLPAEASRPDIILKGNQMTLVFMEREYFSPEEPHLGIVHMVEGSFRHAQTGNSVSREELMMVLVGLESLQIRALHSQSAHSVSLRGAVLEGAENLPTGRHANNVEICMCPANYLGDSCQKCAPGYYRDTIGLFLGKCVPCNCNGHSDRCLDGSGICVDCQHNTVGDHCEKCQGGFLGNNSLDGQAVSCSSCPCPLGVPSNNFAEGCVQKSDRMQCLCMPGYAGPHCERCAPGYYGNPMVLGSRCQPCHCHGNTDPNMLFTDCHPLTGECLSCMHNTAGPHCDTCAPGYYGDAIHAKNCTKCNCSPCGTESCDPHTGKCRCKAGVTGPRCERCVDGSFGFDSCSGCRQCDCDASAALVQPCDPQSGQCACQPGVNGPNCRQCAPGHWDYGPNGCKKCDCRGGRCDPRTGECRCPDGMTGKQCDVCSQKYSVPVEHQHSMHCEPCDSCVIVLLEDLDKMNDEFRSVADQLSSLNASSMAWAQLHNINKTVEDIARAIENYNSTLDNSRSRADMLDAEIMNINDDINELQDKATALTDRVGDLRDSTTNTHQRAQDLLSFISNMTKDINDIMLMVNRSSLNDTGAEQDGEEWERKMREVQAMLREMRYRSCVGQKKVADRERTEAGKLLDRVNKELAGRQGENIDLAKAIRDRLARFHSEMMDLRDALNEAVNNTARAAELNNANKKTLEDNKRTIEDLLSKHKEVNDQLQMAEDDITQVNNMMSMLQDSREEYERLAAQLDGARTPLAKKVQNFASTDSKIPLVEAAEKHAELLNNLAMNLSSLVAETKKEGIVDVTQAYHKIIKSIKEAEEAAKAADKAANDAVENINNQNLGQIADSLRNQSMELKDEAERLSDELNNDLKPQLEDAQRRLDKAKTKQADVMKDLEMVQNNLNFTLNVTQEIVEAKQAADLANTTATQINDALRPIKEQLDQWQQTYGSANVTNDDINNALMEANKTVHSLGETIPLLMKKLDKLQNHSAQMPNISENISRIRQLIQQARNAASKVAVPVKFNGASGIQVRTPRNLADLAPYTSLKLYITLPEAARARRQGDSTQQFVFYLGNKDSNKEFLGMALRGKRLHWYFNVGGGTAEVVMPEDVQSGEFNSVVLERILQYGQMSISSTEGDQRVTKAMPTEAAGYQGLLNLLTNNTVFYVGGYPSTFKPPAPLALPNFKGCIELDSLNEEVISLYNFEKTFQLNTTEEKPCHRLKPGLTRVWVNDAAYFDGTGYAEITLLNGKVDKQRFEQEVKLISHNGILLLLQNGDQFLCLAVRHGKLMVYYDFNGEMKTLEPKDSSSALLKVSDGEAKNLDFIILRTSSYRVVVRNNRDILYTDIFQEAIPPFGGSYYLGGVPERKMPAKLFLQLRHLVKLLICRGLSEGLFQDLEGRGKNYVDLKRMTTSGVSFGCDNDLLVAREAHFSGESYLDLALTNVPTLRNNFYVSFGFRTEQKDGLMFHHHDQDGVCQVFLNNGHVVVRAGNSEIKTQQTYNDDSSHYIAIYNNITGTLVYIDDVQEKLENIRLDSRSRGAATTEGSTFLGGMPTQGINNLTGCINNVFIRSETPDQQVLNLLKAKENINVPLKCPAAKKPQQIVAVQPKHSNKPKGKHKKLRRGLAAGTPESPVRPSRWTRRPERRTSAAPRTATRDTTLCPARSAPRECECSPPHISMAVRINSSDGVVLYVGGGGQRGGAVMSLSVTDGHLLLLLDGGKRKVSLRSRKKYNDDQWHTVFIKREGEKISLIVDGINAQSKRIPGGDRTRLSGPLYVGGVPPSLTAPGSGGFVGCVRDLMLNEAPAGSPAHSQGTVPCFQNPLQPGAYFSGQGGHVVIDESLVLGRDLEIQLEVQPISDSGLLLHAGSSPDQHLSLILSQGEVTVSVNGGKGEFSTSFTPEEPLCNGRWHTITGKFQSSWRRRRVAVLKRRRLTTLCLSSVVKKNNVLQLHVDAASEHSVGPKQNRAAGAKETVYLGGVPNGVTVPGLPAGLPAFHGCIRQASINHRPAMLSKPLAVHGAVGTQGCPHM</sequence>
<comment type="caution">
    <text evidence="1">The sequence shown here is derived from an EMBL/GenBank/DDBJ whole genome shotgun (WGS) entry which is preliminary data.</text>
</comment>
<proteinExistence type="predicted"/>
<dbReference type="Proteomes" id="UP000831701">
    <property type="component" value="Chromosome 19"/>
</dbReference>
<accession>A0ACB8VQG0</accession>
<keyword evidence="2" id="KW-1185">Reference proteome</keyword>
<organism evidence="1 2">
    <name type="scientific">Scortum barcoo</name>
    <name type="common">barcoo grunter</name>
    <dbReference type="NCBI Taxonomy" id="214431"/>
    <lineage>
        <taxon>Eukaryota</taxon>
        <taxon>Metazoa</taxon>
        <taxon>Chordata</taxon>
        <taxon>Craniata</taxon>
        <taxon>Vertebrata</taxon>
        <taxon>Euteleostomi</taxon>
        <taxon>Actinopterygii</taxon>
        <taxon>Neopterygii</taxon>
        <taxon>Teleostei</taxon>
        <taxon>Neoteleostei</taxon>
        <taxon>Acanthomorphata</taxon>
        <taxon>Eupercaria</taxon>
        <taxon>Centrarchiformes</taxon>
        <taxon>Terapontoidei</taxon>
        <taxon>Terapontidae</taxon>
        <taxon>Scortum</taxon>
    </lineage>
</organism>
<protein>
    <submittedName>
        <fullName evidence="1">Uncharacterized protein</fullName>
    </submittedName>
</protein>
<gene>
    <name evidence="1" type="ORF">L3Q82_016242</name>
</gene>
<evidence type="ECO:0000313" key="1">
    <source>
        <dbReference type="EMBL" id="KAI3357851.1"/>
    </source>
</evidence>
<name>A0ACB8VQG0_9TELE</name>
<reference evidence="1" key="1">
    <citation type="submission" date="2022-04" db="EMBL/GenBank/DDBJ databases">
        <title>Jade perch genome.</title>
        <authorList>
            <person name="Chao B."/>
        </authorList>
    </citation>
    <scope>NUCLEOTIDE SEQUENCE</scope>
    <source>
        <strain evidence="1">CB-2022</strain>
    </source>
</reference>
<dbReference type="EMBL" id="CM041549">
    <property type="protein sequence ID" value="KAI3357851.1"/>
    <property type="molecule type" value="Genomic_DNA"/>
</dbReference>